<protein>
    <submittedName>
        <fullName evidence="2">Uncharacterized protein</fullName>
    </submittedName>
</protein>
<keyword evidence="3" id="KW-1185">Reference proteome</keyword>
<sequence length="120" mass="12733">MRLSGVVCHILWSTAVSVVLLLSRETTSASTSFKDDSGLGTLALSVGDLSLTLLPEDETSAVTLGTTNVVAQVDGLTSDYRTLDTFALRSALLNTPLGYSCGNLVPYWRGYHKHSAANAQ</sequence>
<feature type="signal peptide" evidence="1">
    <location>
        <begin position="1"/>
        <end position="29"/>
    </location>
</feature>
<dbReference type="AlphaFoldDB" id="A0A2H9TI88"/>
<dbReference type="Proteomes" id="UP000240830">
    <property type="component" value="Unassembled WGS sequence"/>
</dbReference>
<evidence type="ECO:0000313" key="3">
    <source>
        <dbReference type="Proteomes" id="UP000240830"/>
    </source>
</evidence>
<proteinExistence type="predicted"/>
<gene>
    <name evidence="2" type="ORF">PSACC_02768</name>
</gene>
<comment type="caution">
    <text evidence="2">The sequence shown here is derived from an EMBL/GenBank/DDBJ whole genome shotgun (WGS) entry which is preliminary data.</text>
</comment>
<evidence type="ECO:0000313" key="2">
    <source>
        <dbReference type="EMBL" id="PJF17445.1"/>
    </source>
</evidence>
<accession>A0A2H9TI88</accession>
<evidence type="ECO:0000256" key="1">
    <source>
        <dbReference type="SAM" id="SignalP"/>
    </source>
</evidence>
<name>A0A2H9TI88_9FUNG</name>
<keyword evidence="1" id="KW-0732">Signal</keyword>
<feature type="chain" id="PRO_5014184668" evidence="1">
    <location>
        <begin position="30"/>
        <end position="120"/>
    </location>
</feature>
<organism evidence="2 3">
    <name type="scientific">Paramicrosporidium saccamoebae</name>
    <dbReference type="NCBI Taxonomy" id="1246581"/>
    <lineage>
        <taxon>Eukaryota</taxon>
        <taxon>Fungi</taxon>
        <taxon>Fungi incertae sedis</taxon>
        <taxon>Cryptomycota</taxon>
        <taxon>Cryptomycota incertae sedis</taxon>
        <taxon>Paramicrosporidium</taxon>
    </lineage>
</organism>
<dbReference type="EMBL" id="MTSL01000174">
    <property type="protein sequence ID" value="PJF17445.1"/>
    <property type="molecule type" value="Genomic_DNA"/>
</dbReference>
<reference evidence="2 3" key="1">
    <citation type="submission" date="2016-10" db="EMBL/GenBank/DDBJ databases">
        <title>The genome of Paramicrosporidium saccamoebae is the missing link in understanding Cryptomycota and Microsporidia evolution.</title>
        <authorList>
            <person name="Quandt C.A."/>
            <person name="Beaudet D."/>
            <person name="Corsaro D."/>
            <person name="Michel R."/>
            <person name="Corradi N."/>
            <person name="James T."/>
        </authorList>
    </citation>
    <scope>NUCLEOTIDE SEQUENCE [LARGE SCALE GENOMIC DNA]</scope>
    <source>
        <strain evidence="2 3">KSL3</strain>
    </source>
</reference>